<keyword evidence="2" id="KW-1185">Reference proteome</keyword>
<evidence type="ECO:0000313" key="2">
    <source>
        <dbReference type="Proteomes" id="UP000616151"/>
    </source>
</evidence>
<sequence length="366" mass="40735">MRHLIFLLVLFMSAPATAQAIGKKPVIFPALSTASATLDIHAATDLPAMEPLLRDFQQAAPDITINYFEYVTNDLYKAADEACRAGHPIGDILLSSSVDQLMKLANDGCAGAHRSPETKRTARWANWRDEVFGFTYEPSIFVYDSRMVPPEDVPRSHADLAELLRRRIDFYRGRIGTYDIRLSGIGYLLAYSDARQTTTVYGRLLESMSRADVVTRCCNSEILELITGGQLYIGYNILGSYAYAAMLKNPHLRIVVPQDYTLVLRRGALISKDAPNLAAAKRFLDYLLSERGQRVSREKAFFFAEDGTLPKGVDGPETLKESGVARPIRIGPSLLAAQDQAQRLRFIADWADVLFGSARRPDDPPK</sequence>
<dbReference type="Proteomes" id="UP000616151">
    <property type="component" value="Unassembled WGS sequence"/>
</dbReference>
<protein>
    <submittedName>
        <fullName evidence="1">ABC transporter substrate-binding protein</fullName>
    </submittedName>
</protein>
<evidence type="ECO:0000313" key="1">
    <source>
        <dbReference type="EMBL" id="MBK1866323.1"/>
    </source>
</evidence>
<proteinExistence type="predicted"/>
<dbReference type="EMBL" id="JAENHL010000006">
    <property type="protein sequence ID" value="MBK1866323.1"/>
    <property type="molecule type" value="Genomic_DNA"/>
</dbReference>
<accession>A0ACC5R102</accession>
<comment type="caution">
    <text evidence="1">The sequence shown here is derived from an EMBL/GenBank/DDBJ whole genome shotgun (WGS) entry which is preliminary data.</text>
</comment>
<gene>
    <name evidence="1" type="ORF">JHL16_08155</name>
</gene>
<organism evidence="1 2">
    <name type="scientific">Taklimakanibacter albus</name>
    <dbReference type="NCBI Taxonomy" id="2800327"/>
    <lineage>
        <taxon>Bacteria</taxon>
        <taxon>Pseudomonadati</taxon>
        <taxon>Pseudomonadota</taxon>
        <taxon>Alphaproteobacteria</taxon>
        <taxon>Hyphomicrobiales</taxon>
        <taxon>Aestuariivirgaceae</taxon>
        <taxon>Taklimakanibacter</taxon>
    </lineage>
</organism>
<reference evidence="1" key="1">
    <citation type="submission" date="2021-01" db="EMBL/GenBank/DDBJ databases">
        <authorList>
            <person name="Sun Q."/>
        </authorList>
    </citation>
    <scope>NUCLEOTIDE SEQUENCE</scope>
    <source>
        <strain evidence="1">YIM B02566</strain>
    </source>
</reference>
<name>A0ACC5R102_9HYPH</name>